<dbReference type="AlphaFoldDB" id="A0A379DJF0"/>
<gene>
    <name evidence="1" type="ORF">NCTC13100_01686</name>
</gene>
<protein>
    <submittedName>
        <fullName evidence="1">Uncharacterized protein</fullName>
    </submittedName>
</protein>
<reference evidence="1 2" key="1">
    <citation type="submission" date="2018-06" db="EMBL/GenBank/DDBJ databases">
        <authorList>
            <consortium name="Pathogen Informatics"/>
            <person name="Doyle S."/>
        </authorList>
    </citation>
    <scope>NUCLEOTIDE SEQUENCE [LARGE SCALE GENOMIC DNA]</scope>
    <source>
        <strain evidence="1 2">NCTC13100</strain>
    </source>
</reference>
<name>A0A379DJF0_9PORP</name>
<evidence type="ECO:0000313" key="2">
    <source>
        <dbReference type="Proteomes" id="UP000254263"/>
    </source>
</evidence>
<accession>A0A379DJF0</accession>
<dbReference type="Proteomes" id="UP000254263">
    <property type="component" value="Unassembled WGS sequence"/>
</dbReference>
<dbReference type="EMBL" id="UGTI01000001">
    <property type="protein sequence ID" value="SUB78508.1"/>
    <property type="molecule type" value="Genomic_DNA"/>
</dbReference>
<evidence type="ECO:0000313" key="1">
    <source>
        <dbReference type="EMBL" id="SUB78508.1"/>
    </source>
</evidence>
<organism evidence="1 2">
    <name type="scientific">Porphyromonas macacae</name>
    <dbReference type="NCBI Taxonomy" id="28115"/>
    <lineage>
        <taxon>Bacteria</taxon>
        <taxon>Pseudomonadati</taxon>
        <taxon>Bacteroidota</taxon>
        <taxon>Bacteroidia</taxon>
        <taxon>Bacteroidales</taxon>
        <taxon>Porphyromonadaceae</taxon>
        <taxon>Porphyromonas</taxon>
    </lineage>
</organism>
<proteinExistence type="predicted"/>
<sequence length="76" mass="8646">MCLPVFSLAEKIAEAPMSFPVPIEVTVEEMVANPKVDPYIQMYCVWTTCTGTICDEKFSDDKVAIDFIDKFDHCYD</sequence>